<dbReference type="SUPFAM" id="SSF49562">
    <property type="entry name" value="C2 domain (Calcium/lipid-binding domain, CaLB)"/>
    <property type="match status" value="2"/>
</dbReference>
<name>B3S6Q5_TRIAD</name>
<dbReference type="GO" id="GO:0071277">
    <property type="term" value="P:cellular response to calcium ion"/>
    <property type="evidence" value="ECO:0000318"/>
    <property type="project" value="GO_Central"/>
</dbReference>
<keyword evidence="14" id="KW-1185">Reference proteome</keyword>
<dbReference type="InterPro" id="IPR036465">
    <property type="entry name" value="vWFA_dom_sf"/>
</dbReference>
<evidence type="ECO:0000256" key="7">
    <source>
        <dbReference type="ARBA" id="ARBA00022723"/>
    </source>
</evidence>
<dbReference type="Gene3D" id="2.60.40.150">
    <property type="entry name" value="C2 domain"/>
    <property type="match status" value="2"/>
</dbReference>
<dbReference type="GO" id="GO:0005544">
    <property type="term" value="F:calcium-dependent phospholipid binding"/>
    <property type="evidence" value="ECO:0000318"/>
    <property type="project" value="GO_Central"/>
</dbReference>
<evidence type="ECO:0000256" key="3">
    <source>
        <dbReference type="ARBA" id="ARBA00004496"/>
    </source>
</evidence>
<dbReference type="eggNOG" id="KOG1327">
    <property type="taxonomic scope" value="Eukaryota"/>
</dbReference>
<dbReference type="SUPFAM" id="SSF53300">
    <property type="entry name" value="vWA-like"/>
    <property type="match status" value="1"/>
</dbReference>
<dbReference type="Proteomes" id="UP000009022">
    <property type="component" value="Unassembled WGS sequence"/>
</dbReference>
<dbReference type="CDD" id="cd04048">
    <property type="entry name" value="C2A_Copine"/>
    <property type="match status" value="1"/>
</dbReference>
<evidence type="ECO:0000256" key="11">
    <source>
        <dbReference type="ARBA" id="ARBA00023242"/>
    </source>
</evidence>
<dbReference type="InterPro" id="IPR045052">
    <property type="entry name" value="Copine"/>
</dbReference>
<keyword evidence="8" id="KW-0677">Repeat</keyword>
<evidence type="ECO:0000256" key="6">
    <source>
        <dbReference type="ARBA" id="ARBA00022490"/>
    </source>
</evidence>
<dbReference type="SMART" id="SM00239">
    <property type="entry name" value="C2"/>
    <property type="match status" value="2"/>
</dbReference>
<gene>
    <name evidence="13" type="ORF">TRIADDRAFT_29988</name>
</gene>
<keyword evidence="6" id="KW-0963">Cytoplasm</keyword>
<reference evidence="13 14" key="1">
    <citation type="journal article" date="2008" name="Nature">
        <title>The Trichoplax genome and the nature of placozoans.</title>
        <authorList>
            <person name="Srivastava M."/>
            <person name="Begovic E."/>
            <person name="Chapman J."/>
            <person name="Putnam N.H."/>
            <person name="Hellsten U."/>
            <person name="Kawashima T."/>
            <person name="Kuo A."/>
            <person name="Mitros T."/>
            <person name="Salamov A."/>
            <person name="Carpenter M.L."/>
            <person name="Signorovitch A.Y."/>
            <person name="Moreno M.A."/>
            <person name="Kamm K."/>
            <person name="Grimwood J."/>
            <person name="Schmutz J."/>
            <person name="Shapiro H."/>
            <person name="Grigoriev I.V."/>
            <person name="Buss L.W."/>
            <person name="Schierwater B."/>
            <person name="Dellaporta S.L."/>
            <person name="Rokhsar D.S."/>
        </authorList>
    </citation>
    <scope>NUCLEOTIDE SEQUENCE [LARGE SCALE GENOMIC DNA]</scope>
    <source>
        <strain evidence="13 14">Grell-BS-1999</strain>
    </source>
</reference>
<keyword evidence="7" id="KW-0479">Metal-binding</keyword>
<dbReference type="PANTHER" id="PTHR10857">
    <property type="entry name" value="COPINE"/>
    <property type="match status" value="1"/>
</dbReference>
<evidence type="ECO:0000256" key="8">
    <source>
        <dbReference type="ARBA" id="ARBA00022737"/>
    </source>
</evidence>
<dbReference type="InterPro" id="IPR000008">
    <property type="entry name" value="C2_dom"/>
</dbReference>
<dbReference type="FunFam" id="2.60.40.150:FF:000042">
    <property type="entry name" value="Copine 3"/>
    <property type="match status" value="1"/>
</dbReference>
<keyword evidence="5" id="KW-1003">Cell membrane</keyword>
<evidence type="ECO:0000256" key="9">
    <source>
        <dbReference type="ARBA" id="ARBA00022837"/>
    </source>
</evidence>
<dbReference type="Gene3D" id="3.40.50.410">
    <property type="entry name" value="von Willebrand factor, type A domain"/>
    <property type="match status" value="1"/>
</dbReference>
<evidence type="ECO:0000256" key="2">
    <source>
        <dbReference type="ARBA" id="ARBA00004236"/>
    </source>
</evidence>
<dbReference type="OMA" id="PPQWQSG"/>
<dbReference type="SMART" id="SM00327">
    <property type="entry name" value="VWA"/>
    <property type="match status" value="1"/>
</dbReference>
<dbReference type="RefSeq" id="XP_002115808.1">
    <property type="nucleotide sequence ID" value="XM_002115772.1"/>
</dbReference>
<sequence>MASADPATCVTKVELYISCQGLKNKDVMSKSDPLAVFYHHDGKKWWEYQRTERIKNSLCPEFTTPIVMDYYFELVQKVKIAVYDIDNSTSTLDDDDFLGEMETTLGQIVSSGTYKTTLKLRSKKSHGTITIRAEEISDSNNDLVSLQFKGEKLDKKDVFGKSDPYLEIHKMSSDGSFMKIHKTEVIIKNTLNPVWKTFRIPVRALCNGDYDKSIKIYCYDYDSDGSHDLIGTFTTTLKEMVRADRNPVSYECINPKKQAKKKSYKNSGHIILQKSIVVKQYSFLDYIMGGCQINFTIGVDFTASNGSPKNLNSLHYLGPNGRNQYLDALIAVGNVCQDYDTDKLFPAFGFGAKIPPNYQCSHIFPLNFNPSNPYAAGITGVVEAYQACLPNIQFYGPTNIAPIIQHVASFASNAMNDGTASNYFVLLLLTDGVITDMEETKKAIVQASKLPLSIIIVGVGGADFSAMEELDGDDGVLRCSIGPAVRDIVQFVPFRQFIQASPQILAQHVLAEVPKQLTQHYSRHDIEPLQHR</sequence>
<dbReference type="PhylomeDB" id="B3S6Q5"/>
<dbReference type="CDD" id="cd04047">
    <property type="entry name" value="C2B_Copine"/>
    <property type="match status" value="1"/>
</dbReference>
<evidence type="ECO:0000259" key="12">
    <source>
        <dbReference type="PROSITE" id="PS50004"/>
    </source>
</evidence>
<evidence type="ECO:0000256" key="5">
    <source>
        <dbReference type="ARBA" id="ARBA00022475"/>
    </source>
</evidence>
<comment type="similarity">
    <text evidence="4">Belongs to the copine family.</text>
</comment>
<dbReference type="OrthoDB" id="5855668at2759"/>
<evidence type="ECO:0000313" key="13">
    <source>
        <dbReference type="EMBL" id="EDV21660.1"/>
    </source>
</evidence>
<dbReference type="FunCoup" id="B3S6Q5">
    <property type="interactions" value="1808"/>
</dbReference>
<keyword evidence="10" id="KW-0472">Membrane</keyword>
<dbReference type="KEGG" id="tad:TRIADDRAFT_29988"/>
<proteinExistence type="inferred from homology"/>
<feature type="domain" description="C2" evidence="12">
    <location>
        <begin position="125"/>
        <end position="250"/>
    </location>
</feature>
<dbReference type="GO" id="GO:0005634">
    <property type="term" value="C:nucleus"/>
    <property type="evidence" value="ECO:0007669"/>
    <property type="project" value="UniProtKB-SubCell"/>
</dbReference>
<dbReference type="InterPro" id="IPR002035">
    <property type="entry name" value="VWF_A"/>
</dbReference>
<dbReference type="InterPro" id="IPR010734">
    <property type="entry name" value="Copine_C"/>
</dbReference>
<accession>B3S6Q5</accession>
<dbReference type="PROSITE" id="PS50004">
    <property type="entry name" value="C2"/>
    <property type="match status" value="2"/>
</dbReference>
<dbReference type="GO" id="GO:0005886">
    <property type="term" value="C:plasma membrane"/>
    <property type="evidence" value="ECO:0000318"/>
    <property type="project" value="GO_Central"/>
</dbReference>
<keyword evidence="11" id="KW-0539">Nucleus</keyword>
<dbReference type="GO" id="GO:0046872">
    <property type="term" value="F:metal ion binding"/>
    <property type="evidence" value="ECO:0007669"/>
    <property type="project" value="UniProtKB-KW"/>
</dbReference>
<dbReference type="HOGENOM" id="CLU_020452_3_2_1"/>
<comment type="subcellular location">
    <subcellularLocation>
        <location evidence="2">Cell membrane</location>
    </subcellularLocation>
    <subcellularLocation>
        <location evidence="3">Cytoplasm</location>
    </subcellularLocation>
    <subcellularLocation>
        <location evidence="1">Nucleus</location>
    </subcellularLocation>
</comment>
<dbReference type="FunFam" id="2.60.40.150:FF:000243">
    <property type="entry name" value="Copine-3"/>
    <property type="match status" value="1"/>
</dbReference>
<evidence type="ECO:0000256" key="4">
    <source>
        <dbReference type="ARBA" id="ARBA00009048"/>
    </source>
</evidence>
<dbReference type="EMBL" id="DS985252">
    <property type="protein sequence ID" value="EDV21660.1"/>
    <property type="molecule type" value="Genomic_DNA"/>
</dbReference>
<protein>
    <recommendedName>
        <fullName evidence="12">C2 domain-containing protein</fullName>
    </recommendedName>
</protein>
<dbReference type="GO" id="GO:0005737">
    <property type="term" value="C:cytoplasm"/>
    <property type="evidence" value="ECO:0007669"/>
    <property type="project" value="UniProtKB-SubCell"/>
</dbReference>
<dbReference type="STRING" id="10228.B3S6Q5"/>
<dbReference type="CTD" id="6757021"/>
<dbReference type="GeneID" id="6757021"/>
<evidence type="ECO:0000256" key="10">
    <source>
        <dbReference type="ARBA" id="ARBA00023136"/>
    </source>
</evidence>
<dbReference type="Pfam" id="PF00168">
    <property type="entry name" value="C2"/>
    <property type="match status" value="2"/>
</dbReference>
<evidence type="ECO:0000256" key="1">
    <source>
        <dbReference type="ARBA" id="ARBA00004123"/>
    </source>
</evidence>
<keyword evidence="9" id="KW-0106">Calcium</keyword>
<dbReference type="InParanoid" id="B3S6Q5"/>
<evidence type="ECO:0000313" key="14">
    <source>
        <dbReference type="Proteomes" id="UP000009022"/>
    </source>
</evidence>
<organism evidence="13 14">
    <name type="scientific">Trichoplax adhaerens</name>
    <name type="common">Trichoplax reptans</name>
    <dbReference type="NCBI Taxonomy" id="10228"/>
    <lineage>
        <taxon>Eukaryota</taxon>
        <taxon>Metazoa</taxon>
        <taxon>Placozoa</taxon>
        <taxon>Uniplacotomia</taxon>
        <taxon>Trichoplacea</taxon>
        <taxon>Trichoplacidae</taxon>
        <taxon>Trichoplax</taxon>
    </lineage>
</organism>
<feature type="domain" description="C2" evidence="12">
    <location>
        <begin position="1"/>
        <end position="118"/>
    </location>
</feature>
<dbReference type="PANTHER" id="PTHR10857:SF102">
    <property type="entry name" value="C2 DOMAIN-CONTAINING PROTEIN"/>
    <property type="match status" value="1"/>
</dbReference>
<dbReference type="Pfam" id="PF07002">
    <property type="entry name" value="Copine"/>
    <property type="match status" value="1"/>
</dbReference>
<dbReference type="InterPro" id="IPR035892">
    <property type="entry name" value="C2_domain_sf"/>
</dbReference>
<dbReference type="AlphaFoldDB" id="B3S6Q5"/>
<dbReference type="InterPro" id="IPR037768">
    <property type="entry name" value="C2B_Copine"/>
</dbReference>